<reference evidence="3" key="1">
    <citation type="submission" date="2011-07" db="EMBL/GenBank/DDBJ databases">
        <title>Divergent evolution of antigenic variation in African trypanosomes.</title>
        <authorList>
            <person name="Jackson A.P."/>
            <person name="Berry A."/>
            <person name="Allison H.C."/>
            <person name="Burton P."/>
            <person name="Anderson J."/>
            <person name="Aslett M."/>
            <person name="Brown R."/>
            <person name="Corton N."/>
            <person name="Harris D."/>
            <person name="Hauser H."/>
            <person name="Gamble J."/>
            <person name="Gilderthorp R."/>
            <person name="McQuillan J."/>
            <person name="Quail M.A."/>
            <person name="Sanders M."/>
            <person name="Van Tonder A."/>
            <person name="Ginger M.L."/>
            <person name="Donelson J.E."/>
            <person name="Field M.C."/>
            <person name="Barry J.D."/>
            <person name="Berriman M."/>
            <person name="Hertz-Fowler C."/>
        </authorList>
    </citation>
    <scope>NUCLEOTIDE SEQUENCE [LARGE SCALE GENOMIC DNA]</scope>
    <source>
        <strain evidence="3">IL3000</strain>
    </source>
</reference>
<organism evidence="2 3">
    <name type="scientific">Trypanosoma congolense (strain IL3000)</name>
    <dbReference type="NCBI Taxonomy" id="1068625"/>
    <lineage>
        <taxon>Eukaryota</taxon>
        <taxon>Discoba</taxon>
        <taxon>Euglenozoa</taxon>
        <taxon>Kinetoplastea</taxon>
        <taxon>Metakinetoplastina</taxon>
        <taxon>Trypanosomatida</taxon>
        <taxon>Trypanosomatidae</taxon>
        <taxon>Trypanosoma</taxon>
        <taxon>Nannomonas</taxon>
    </lineage>
</organism>
<dbReference type="VEuPathDB" id="TriTrypDB:TcIL3000_0_42140"/>
<evidence type="ECO:0000313" key="2">
    <source>
        <dbReference type="EMBL" id="CCD13465.1"/>
    </source>
</evidence>
<evidence type="ECO:0000256" key="1">
    <source>
        <dbReference type="SAM" id="MobiDB-lite"/>
    </source>
</evidence>
<accession>F9W8D3</accession>
<feature type="compositionally biased region" description="Basic residues" evidence="1">
    <location>
        <begin position="19"/>
        <end position="28"/>
    </location>
</feature>
<dbReference type="Proteomes" id="UP000000702">
    <property type="component" value="Unassembled WGS sequence"/>
</dbReference>
<comment type="caution">
    <text evidence="2">The sequence shown here is derived from an EMBL/GenBank/DDBJ whole genome shotgun (WGS) entry which is preliminary data.</text>
</comment>
<dbReference type="AlphaFoldDB" id="F9W8D3"/>
<feature type="compositionally biased region" description="Basic residues" evidence="1">
    <location>
        <begin position="94"/>
        <end position="105"/>
    </location>
</feature>
<keyword evidence="3" id="KW-1185">Reference proteome</keyword>
<protein>
    <submittedName>
        <fullName evidence="2">WGS project CAEQ00000000 data, annotated contig 1730</fullName>
    </submittedName>
</protein>
<evidence type="ECO:0000313" key="3">
    <source>
        <dbReference type="Proteomes" id="UP000000702"/>
    </source>
</evidence>
<proteinExistence type="predicted"/>
<feature type="region of interest" description="Disordered" evidence="1">
    <location>
        <begin position="1"/>
        <end position="75"/>
    </location>
</feature>
<sequence length="219" mass="25236">MGRSSRAGRVSRCQIKYGKQAKYRHRSRVGSAMAPSVLSGEQKKRKAQLKAPQHTPRHTRATHTSRGAAKLHSRPQAEAFRAITAQRKLNQSKPRQRKVKEKKRSVRHIPLPSTTHITQLQHESEGEYPQRTVTPITEAPLKYCNNNKPPAMIGDSKETKREKRKAWCEAHYKPHAHYHHPCFITATRLLIRTSLIGCIYSNIGKCRCCCHWELHYPPW</sequence>
<name>F9W8D3_TRYCI</name>
<reference evidence="2 3" key="2">
    <citation type="journal article" date="2012" name="Proc. Natl. Acad. Sci. U.S.A.">
        <title>Antigenic diversity is generated by distinct evolutionary mechanisms in African trypanosome species.</title>
        <authorList>
            <person name="Jackson A.P."/>
            <person name="Berry A."/>
            <person name="Aslett M."/>
            <person name="Allison H.C."/>
            <person name="Burton P."/>
            <person name="Vavrova-Anderson J."/>
            <person name="Brown R."/>
            <person name="Browne H."/>
            <person name="Corton N."/>
            <person name="Hauser H."/>
            <person name="Gamble J."/>
            <person name="Gilderthorp R."/>
            <person name="Marcello L."/>
            <person name="McQuillan J."/>
            <person name="Otto T.D."/>
            <person name="Quail M.A."/>
            <person name="Sanders M.J."/>
            <person name="van Tonder A."/>
            <person name="Ginger M.L."/>
            <person name="Field M.C."/>
            <person name="Barry J.D."/>
            <person name="Hertz-Fowler C."/>
            <person name="Berriman M."/>
        </authorList>
    </citation>
    <scope>NUCLEOTIDE SEQUENCE [LARGE SCALE GENOMIC DNA]</scope>
    <source>
        <strain evidence="2 3">IL3000</strain>
    </source>
</reference>
<feature type="compositionally biased region" description="Basic residues" evidence="1">
    <location>
        <begin position="55"/>
        <end position="73"/>
    </location>
</feature>
<gene>
    <name evidence="2" type="ORF">TCIL3000_0_42140</name>
</gene>
<feature type="region of interest" description="Disordered" evidence="1">
    <location>
        <begin position="86"/>
        <end position="105"/>
    </location>
</feature>
<dbReference type="EMBL" id="CAEQ01001164">
    <property type="protein sequence ID" value="CCD13465.1"/>
    <property type="molecule type" value="Genomic_DNA"/>
</dbReference>